<protein>
    <recommendedName>
        <fullName evidence="3">MmcQ/YjbR family DNA-binding protein</fullName>
    </recommendedName>
</protein>
<gene>
    <name evidence="1" type="ORF">GCM10011519_32300</name>
</gene>
<dbReference type="AlphaFoldDB" id="A0A917BTM6"/>
<comment type="caution">
    <text evidence="1">The sequence shown here is derived from an EMBL/GenBank/DDBJ whole genome shotgun (WGS) entry which is preliminary data.</text>
</comment>
<keyword evidence="2" id="KW-1185">Reference proteome</keyword>
<proteinExistence type="predicted"/>
<dbReference type="Proteomes" id="UP000649179">
    <property type="component" value="Unassembled WGS sequence"/>
</dbReference>
<dbReference type="InterPro" id="IPR058532">
    <property type="entry name" value="YjbR/MT2646/Rv2570-like"/>
</dbReference>
<organism evidence="1 2">
    <name type="scientific">Marmoricola endophyticus</name>
    <dbReference type="NCBI Taxonomy" id="2040280"/>
    <lineage>
        <taxon>Bacteria</taxon>
        <taxon>Bacillati</taxon>
        <taxon>Actinomycetota</taxon>
        <taxon>Actinomycetes</taxon>
        <taxon>Propionibacteriales</taxon>
        <taxon>Nocardioidaceae</taxon>
        <taxon>Marmoricola</taxon>
    </lineage>
</organism>
<dbReference type="Gene3D" id="3.90.1150.30">
    <property type="match status" value="1"/>
</dbReference>
<dbReference type="RefSeq" id="WP_188780703.1">
    <property type="nucleotide sequence ID" value="NZ_BMKQ01000001.1"/>
</dbReference>
<dbReference type="SUPFAM" id="SSF142906">
    <property type="entry name" value="YjbR-like"/>
    <property type="match status" value="1"/>
</dbReference>
<evidence type="ECO:0008006" key="3">
    <source>
        <dbReference type="Google" id="ProtNLM"/>
    </source>
</evidence>
<evidence type="ECO:0000313" key="1">
    <source>
        <dbReference type="EMBL" id="GGF55905.1"/>
    </source>
</evidence>
<evidence type="ECO:0000313" key="2">
    <source>
        <dbReference type="Proteomes" id="UP000649179"/>
    </source>
</evidence>
<name>A0A917BTM6_9ACTN</name>
<dbReference type="InterPro" id="IPR038056">
    <property type="entry name" value="YjbR-like_sf"/>
</dbReference>
<reference evidence="1" key="1">
    <citation type="journal article" date="2014" name="Int. J. Syst. Evol. Microbiol.">
        <title>Complete genome sequence of Corynebacterium casei LMG S-19264T (=DSM 44701T), isolated from a smear-ripened cheese.</title>
        <authorList>
            <consortium name="US DOE Joint Genome Institute (JGI-PGF)"/>
            <person name="Walter F."/>
            <person name="Albersmeier A."/>
            <person name="Kalinowski J."/>
            <person name="Ruckert C."/>
        </authorList>
    </citation>
    <scope>NUCLEOTIDE SEQUENCE</scope>
    <source>
        <strain evidence="1">CGMCC 1.16067</strain>
    </source>
</reference>
<sequence>MAHPQMYDDSDPLLARVRAIALALPDAAEKVGHGRPTFFTTKVFCYFGGSQKPPAGGEHVHHDAAVLVLPDAGERPALLEDERFFHPAYLGPAGWVGFDLPALDAPADAWAEVAELVDASYRNTAGVRRVKRLDAS</sequence>
<dbReference type="Pfam" id="PF04237">
    <property type="entry name" value="YjbR"/>
    <property type="match status" value="1"/>
</dbReference>
<accession>A0A917BTM6</accession>
<reference evidence="1" key="2">
    <citation type="submission" date="2020-09" db="EMBL/GenBank/DDBJ databases">
        <authorList>
            <person name="Sun Q."/>
            <person name="Zhou Y."/>
        </authorList>
    </citation>
    <scope>NUCLEOTIDE SEQUENCE</scope>
    <source>
        <strain evidence="1">CGMCC 1.16067</strain>
    </source>
</reference>
<dbReference type="EMBL" id="BMKQ01000001">
    <property type="protein sequence ID" value="GGF55905.1"/>
    <property type="molecule type" value="Genomic_DNA"/>
</dbReference>